<dbReference type="GO" id="GO:0016887">
    <property type="term" value="F:ATP hydrolysis activity"/>
    <property type="evidence" value="ECO:0007669"/>
    <property type="project" value="EnsemblFungi"/>
</dbReference>
<dbReference type="Pfam" id="PF16413">
    <property type="entry name" value="Mlh1_C"/>
    <property type="match status" value="1"/>
</dbReference>
<feature type="compositionally biased region" description="Polar residues" evidence="6">
    <location>
        <begin position="377"/>
        <end position="393"/>
    </location>
</feature>
<accession>A0A1E4TTP2</accession>
<comment type="similarity">
    <text evidence="2">Belongs to the DNA mismatch repair MutL/HexB family.</text>
</comment>
<dbReference type="CDD" id="cd16926">
    <property type="entry name" value="HATPase_MutL-MLH-PMS-like"/>
    <property type="match status" value="1"/>
</dbReference>
<dbReference type="STRING" id="669874.A0A1E4TTP2"/>
<dbReference type="GO" id="GO:0005524">
    <property type="term" value="F:ATP binding"/>
    <property type="evidence" value="ECO:0007669"/>
    <property type="project" value="EnsemblFungi"/>
</dbReference>
<keyword evidence="9" id="KW-1185">Reference proteome</keyword>
<evidence type="ECO:0000313" key="8">
    <source>
        <dbReference type="EMBL" id="ODV95094.1"/>
    </source>
</evidence>
<dbReference type="InterPro" id="IPR038973">
    <property type="entry name" value="MutL/Mlh/Pms-like"/>
</dbReference>
<dbReference type="GO" id="GO:0097587">
    <property type="term" value="C:MutLgamma complex"/>
    <property type="evidence" value="ECO:0007669"/>
    <property type="project" value="EnsemblFungi"/>
</dbReference>
<keyword evidence="5" id="KW-0539">Nucleus</keyword>
<dbReference type="SUPFAM" id="SSF54211">
    <property type="entry name" value="Ribosomal protein S5 domain 2-like"/>
    <property type="match status" value="1"/>
</dbReference>
<dbReference type="InterPro" id="IPR020568">
    <property type="entry name" value="Ribosomal_Su5_D2-typ_SF"/>
</dbReference>
<evidence type="ECO:0000259" key="7">
    <source>
        <dbReference type="SMART" id="SM01340"/>
    </source>
</evidence>
<dbReference type="Proteomes" id="UP000094236">
    <property type="component" value="Unassembled WGS sequence"/>
</dbReference>
<dbReference type="Pfam" id="PF13589">
    <property type="entry name" value="HATPase_c_3"/>
    <property type="match status" value="1"/>
</dbReference>
<dbReference type="InterPro" id="IPR014721">
    <property type="entry name" value="Ribsml_uS5_D2-typ_fold_subgr"/>
</dbReference>
<evidence type="ECO:0000256" key="1">
    <source>
        <dbReference type="ARBA" id="ARBA00004123"/>
    </source>
</evidence>
<feature type="region of interest" description="Disordered" evidence="6">
    <location>
        <begin position="367"/>
        <end position="403"/>
    </location>
</feature>
<dbReference type="InterPro" id="IPR002099">
    <property type="entry name" value="MutL/Mlh/PMS"/>
</dbReference>
<dbReference type="InterPro" id="IPR036890">
    <property type="entry name" value="HATPase_C_sf"/>
</dbReference>
<evidence type="ECO:0000256" key="4">
    <source>
        <dbReference type="ARBA" id="ARBA00023204"/>
    </source>
</evidence>
<evidence type="ECO:0000256" key="5">
    <source>
        <dbReference type="ARBA" id="ARBA00023242"/>
    </source>
</evidence>
<dbReference type="InterPro" id="IPR014762">
    <property type="entry name" value="DNA_mismatch_repair_CS"/>
</dbReference>
<dbReference type="PANTHER" id="PTHR10073:SF12">
    <property type="entry name" value="DNA MISMATCH REPAIR PROTEIN MLH1"/>
    <property type="match status" value="1"/>
</dbReference>
<dbReference type="SUPFAM" id="SSF55874">
    <property type="entry name" value="ATPase domain of HSP90 chaperone/DNA topoisomerase II/histidine kinase"/>
    <property type="match status" value="1"/>
</dbReference>
<dbReference type="SMART" id="SM01340">
    <property type="entry name" value="DNA_mis_repair"/>
    <property type="match status" value="1"/>
</dbReference>
<feature type="compositionally biased region" description="Gly residues" evidence="6">
    <location>
        <begin position="446"/>
        <end position="455"/>
    </location>
</feature>
<dbReference type="EMBL" id="KV454015">
    <property type="protein sequence ID" value="ODV95094.1"/>
    <property type="molecule type" value="Genomic_DNA"/>
</dbReference>
<sequence length="719" mass="80809">MSNEEVLQPARIRPLDVSVVNRIAAGEIIIGPSNALKEILENSIDAKSTSIEVLVKEGGLKQLQITDNGNGIEKDDLPILCERFTTSKLEKFEDLDSIATYGFRGEALASISHISHLTVTTKTNKSPCAWKCFYSDGKLIPMKPKTSSEPKAVAGKNGTQILVEDLFYNVPSRLRALRSASEEFHKILEVVGKYAIHTGHVGFSCKKFGESYNSLTTRSDLPIKERIRAVYGSAIANELVEIQVLPNEDIGLVQCFAQITNPNYGQKKTTEVFFINNRLVSCDPLKRALNQLYSVFLPKGNKPFLYLALEINAKNVDVNVHPTKREVRFLFEDEIIEYIVSIVQEKLTSLDSSRTFLTQQVLPRAKRFREEEDYESNSETAVSNTPSSNSWTQKVKRQENRLVRTDSSQVKITTFINGKNNRSGEIINAESDENDEAQETIQNEIGGTGGSGSSGSTGNTGSTGPSIEYKSVNRERIKVKLGSVLSLRDEVESNIHKDLTQIFSKHTYVGVVDAQRRLAAIQYDVKLYLVDYAAVLNELFYQIGLSDFSNFGKIYLNSDGLSIKNLLQGLEIGKEISIDKLIDTMTQMKEMLEEYFAIEIDDEDKEDPKIKTVPLLIKGYLPPLSKLPLFLYRIGTQVHWTEEKLCFEGILKQIALFYIPEILPIDKNSETSTFKEFHYTMENVLFPALKRRLLATNTLANDVVEIANLPGLYKVFERC</sequence>
<evidence type="ECO:0000313" key="9">
    <source>
        <dbReference type="Proteomes" id="UP000094236"/>
    </source>
</evidence>
<evidence type="ECO:0000256" key="6">
    <source>
        <dbReference type="SAM" id="MobiDB-lite"/>
    </source>
</evidence>
<keyword evidence="3" id="KW-0227">DNA damage</keyword>
<dbReference type="GO" id="GO:0007131">
    <property type="term" value="P:reciprocal meiotic recombination"/>
    <property type="evidence" value="ECO:0007669"/>
    <property type="project" value="EnsemblFungi"/>
</dbReference>
<dbReference type="AlphaFoldDB" id="A0A1E4TTP2"/>
<dbReference type="NCBIfam" id="TIGR00585">
    <property type="entry name" value="mutl"/>
    <property type="match status" value="1"/>
</dbReference>
<dbReference type="FunFam" id="3.30.230.10:FF:000014">
    <property type="entry name" value="DNA mismatch repair protein Mlh1"/>
    <property type="match status" value="1"/>
</dbReference>
<feature type="region of interest" description="Disordered" evidence="6">
    <location>
        <begin position="443"/>
        <end position="468"/>
    </location>
</feature>
<dbReference type="GO" id="GO:0140664">
    <property type="term" value="F:ATP-dependent DNA damage sensor activity"/>
    <property type="evidence" value="ECO:0007669"/>
    <property type="project" value="InterPro"/>
</dbReference>
<dbReference type="Gene3D" id="3.30.565.10">
    <property type="entry name" value="Histidine kinase-like ATPase, C-terminal domain"/>
    <property type="match status" value="1"/>
</dbReference>
<dbReference type="GO" id="GO:0000713">
    <property type="term" value="P:meiotic heteroduplex formation"/>
    <property type="evidence" value="ECO:0007669"/>
    <property type="project" value="EnsemblFungi"/>
</dbReference>
<proteinExistence type="inferred from homology"/>
<dbReference type="InterPro" id="IPR013507">
    <property type="entry name" value="DNA_mismatch_S5_2-like"/>
</dbReference>
<dbReference type="GO" id="GO:0032389">
    <property type="term" value="C:MutLalpha complex"/>
    <property type="evidence" value="ECO:0007669"/>
    <property type="project" value="EnsemblFungi"/>
</dbReference>
<dbReference type="Pfam" id="PF01119">
    <property type="entry name" value="DNA_mis_repair"/>
    <property type="match status" value="1"/>
</dbReference>
<reference evidence="9" key="1">
    <citation type="submission" date="2016-05" db="EMBL/GenBank/DDBJ databases">
        <title>Comparative genomics of biotechnologically important yeasts.</title>
        <authorList>
            <consortium name="DOE Joint Genome Institute"/>
            <person name="Riley R."/>
            <person name="Haridas S."/>
            <person name="Wolfe K.H."/>
            <person name="Lopes M.R."/>
            <person name="Hittinger C.T."/>
            <person name="Goker M."/>
            <person name="Salamov A."/>
            <person name="Wisecaver J."/>
            <person name="Long T.M."/>
            <person name="Aerts A.L."/>
            <person name="Barry K."/>
            <person name="Choi C."/>
            <person name="Clum A."/>
            <person name="Coughlan A.Y."/>
            <person name="Deshpande S."/>
            <person name="Douglass A.P."/>
            <person name="Hanson S.J."/>
            <person name="Klenk H.-P."/>
            <person name="Labutti K."/>
            <person name="Lapidus A."/>
            <person name="Lindquist E."/>
            <person name="Lipzen A."/>
            <person name="Meier-Kolthoff J.P."/>
            <person name="Ohm R.A."/>
            <person name="Otillar R.P."/>
            <person name="Pangilinan J."/>
            <person name="Peng Y."/>
            <person name="Rokas A."/>
            <person name="Rosa C.A."/>
            <person name="Scheuner C."/>
            <person name="Sibirny A.A."/>
            <person name="Slot J.C."/>
            <person name="Stielow J.B."/>
            <person name="Sun H."/>
            <person name="Kurtzman C.P."/>
            <person name="Blackwell M."/>
            <person name="Grigoriev I.V."/>
            <person name="Jeffries T.W."/>
        </authorList>
    </citation>
    <scope>NUCLEOTIDE SEQUENCE [LARGE SCALE GENOMIC DNA]</scope>
    <source>
        <strain evidence="9">NRRL Y-2460</strain>
    </source>
</reference>
<name>A0A1E4TTP2_PACTA</name>
<dbReference type="InterPro" id="IPR032189">
    <property type="entry name" value="Mlh1_C"/>
</dbReference>
<organism evidence="8 9">
    <name type="scientific">Pachysolen tannophilus NRRL Y-2460</name>
    <dbReference type="NCBI Taxonomy" id="669874"/>
    <lineage>
        <taxon>Eukaryota</taxon>
        <taxon>Fungi</taxon>
        <taxon>Dikarya</taxon>
        <taxon>Ascomycota</taxon>
        <taxon>Saccharomycotina</taxon>
        <taxon>Pichiomycetes</taxon>
        <taxon>Pachysolenaceae</taxon>
        <taxon>Pachysolen</taxon>
    </lineage>
</organism>
<comment type="subcellular location">
    <subcellularLocation>
        <location evidence="1">Nucleus</location>
    </subcellularLocation>
</comment>
<dbReference type="FunFam" id="3.30.565.10:FF:000033">
    <property type="entry name" value="DNA mismatch repair protein Mlh1"/>
    <property type="match status" value="1"/>
</dbReference>
<dbReference type="CDD" id="cd03483">
    <property type="entry name" value="MutL_Trans_MLH1"/>
    <property type="match status" value="1"/>
</dbReference>
<dbReference type="OrthoDB" id="10263226at2759"/>
<evidence type="ECO:0000256" key="2">
    <source>
        <dbReference type="ARBA" id="ARBA00006082"/>
    </source>
</evidence>
<evidence type="ECO:0000256" key="3">
    <source>
        <dbReference type="ARBA" id="ARBA00022763"/>
    </source>
</evidence>
<gene>
    <name evidence="8" type="ORF">PACTADRAFT_34831</name>
</gene>
<dbReference type="PANTHER" id="PTHR10073">
    <property type="entry name" value="DNA MISMATCH REPAIR PROTEIN MLH, PMS, MUTL"/>
    <property type="match status" value="1"/>
</dbReference>
<dbReference type="PROSITE" id="PS00058">
    <property type="entry name" value="DNA_MISMATCH_REPAIR_1"/>
    <property type="match status" value="1"/>
</dbReference>
<keyword evidence="4" id="KW-0234">DNA repair</keyword>
<dbReference type="GO" id="GO:0032390">
    <property type="term" value="C:MutLbeta complex"/>
    <property type="evidence" value="ECO:0007669"/>
    <property type="project" value="EnsemblFungi"/>
</dbReference>
<protein>
    <recommendedName>
        <fullName evidence="7">DNA mismatch repair protein S5 domain-containing protein</fullName>
    </recommendedName>
</protein>
<dbReference type="Gene3D" id="3.30.230.10">
    <property type="match status" value="1"/>
</dbReference>
<dbReference type="GO" id="GO:0000710">
    <property type="term" value="P:meiotic mismatch repair"/>
    <property type="evidence" value="ECO:0007669"/>
    <property type="project" value="EnsemblFungi"/>
</dbReference>
<feature type="domain" description="DNA mismatch repair protein S5" evidence="7">
    <location>
        <begin position="227"/>
        <end position="348"/>
    </location>
</feature>
<dbReference type="GO" id="GO:0030983">
    <property type="term" value="F:mismatched DNA binding"/>
    <property type="evidence" value="ECO:0007669"/>
    <property type="project" value="InterPro"/>
</dbReference>